<protein>
    <submittedName>
        <fullName evidence="1">Uncharacterized protein</fullName>
    </submittedName>
</protein>
<evidence type="ECO:0000313" key="2">
    <source>
        <dbReference type="Proteomes" id="UP000051448"/>
    </source>
</evidence>
<proteinExistence type="predicted"/>
<dbReference type="AlphaFoldDB" id="A0A0R1MKD1"/>
<dbReference type="Proteomes" id="UP000051448">
    <property type="component" value="Unassembled WGS sequence"/>
</dbReference>
<evidence type="ECO:0000313" key="1">
    <source>
        <dbReference type="EMBL" id="KRL07945.1"/>
    </source>
</evidence>
<name>A0A0R1MKD1_9LACO</name>
<dbReference type="RefSeq" id="WP_057868732.1">
    <property type="nucleotide sequence ID" value="NZ_AZDX01000003.1"/>
</dbReference>
<dbReference type="PATRIC" id="fig|1423759.3.peg.1069"/>
<dbReference type="OrthoDB" id="2329701at2"/>
<reference evidence="1 2" key="1">
    <citation type="journal article" date="2015" name="Genome Announc.">
        <title>Expanding the biotechnology potential of lactobacilli through comparative genomics of 213 strains and associated genera.</title>
        <authorList>
            <person name="Sun Z."/>
            <person name="Harris H.M."/>
            <person name="McCann A."/>
            <person name="Guo C."/>
            <person name="Argimon S."/>
            <person name="Zhang W."/>
            <person name="Yang X."/>
            <person name="Jeffery I.B."/>
            <person name="Cooney J.C."/>
            <person name="Kagawa T.F."/>
            <person name="Liu W."/>
            <person name="Song Y."/>
            <person name="Salvetti E."/>
            <person name="Wrobel A."/>
            <person name="Rasinkangas P."/>
            <person name="Parkhill J."/>
            <person name="Rea M.C."/>
            <person name="O'Sullivan O."/>
            <person name="Ritari J."/>
            <person name="Douillard F.P."/>
            <person name="Paul Ross R."/>
            <person name="Yang R."/>
            <person name="Briner A.E."/>
            <person name="Felis G.E."/>
            <person name="de Vos W.M."/>
            <person name="Barrangou R."/>
            <person name="Klaenhammer T.R."/>
            <person name="Caufield P.W."/>
            <person name="Cui Y."/>
            <person name="Zhang H."/>
            <person name="O'Toole P.W."/>
        </authorList>
    </citation>
    <scope>NUCLEOTIDE SEQUENCE [LARGE SCALE GENOMIC DNA]</scope>
    <source>
        <strain evidence="1 2">DSM 19519</strain>
    </source>
</reference>
<gene>
    <name evidence="1" type="ORF">FC92_GL001013</name>
</gene>
<dbReference type="STRING" id="1423759.FC92_GL001013"/>
<dbReference type="GeneID" id="98309591"/>
<accession>A0A0R1MKD1</accession>
<organism evidence="1 2">
    <name type="scientific">Liquorilactobacillus hordei DSM 19519</name>
    <dbReference type="NCBI Taxonomy" id="1423759"/>
    <lineage>
        <taxon>Bacteria</taxon>
        <taxon>Bacillati</taxon>
        <taxon>Bacillota</taxon>
        <taxon>Bacilli</taxon>
        <taxon>Lactobacillales</taxon>
        <taxon>Lactobacillaceae</taxon>
        <taxon>Liquorilactobacillus</taxon>
    </lineage>
</organism>
<comment type="caution">
    <text evidence="1">The sequence shown here is derived from an EMBL/GenBank/DDBJ whole genome shotgun (WGS) entry which is preliminary data.</text>
</comment>
<keyword evidence="2" id="KW-1185">Reference proteome</keyword>
<sequence length="77" mass="8993">MEKNAITISKLLGNDFKINISRSVTVNELDLYTSRLAYYLAERWSELNDLEFEHAKEAVLASFDSKITDWHDVKKEK</sequence>
<dbReference type="EMBL" id="AZDX01000003">
    <property type="protein sequence ID" value="KRL07945.1"/>
    <property type="molecule type" value="Genomic_DNA"/>
</dbReference>